<dbReference type="PROSITE" id="PS51007">
    <property type="entry name" value="CYTC"/>
    <property type="match status" value="1"/>
</dbReference>
<keyword evidence="1 4" id="KW-0349">Heme</keyword>
<dbReference type="InterPro" id="IPR009056">
    <property type="entry name" value="Cyt_c-like_dom"/>
</dbReference>
<evidence type="ECO:0000313" key="7">
    <source>
        <dbReference type="EMBL" id="ABG59826.1"/>
    </source>
</evidence>
<evidence type="ECO:0000256" key="5">
    <source>
        <dbReference type="SAM" id="Phobius"/>
    </source>
</evidence>
<evidence type="ECO:0000313" key="8">
    <source>
        <dbReference type="Proteomes" id="UP000001822"/>
    </source>
</evidence>
<dbReference type="InterPro" id="IPR036909">
    <property type="entry name" value="Cyt_c-like_dom_sf"/>
</dbReference>
<proteinExistence type="predicted"/>
<dbReference type="SUPFAM" id="SSF46626">
    <property type="entry name" value="Cytochrome c"/>
    <property type="match status" value="1"/>
</dbReference>
<sequence length="593" mass="66501">MLAEFRSYSKPFYTTKLFLNSLFLVIFAMVTVYTVTKLEREVKKAQEHENDGYVKVPEVKEISSVDSLETQEFVVRIDRDTTLHTAKGALITIPSGSLQSTDKDVVLVLKEAYSMEDMIRGGLTTKSGKELLSSGGMFYIRAKDSARVKIVKPIVVSVPTDEVNADMKLYKGQPTAAGKIDWQDPVPLKPETSENVVSEGEILFKENCKSCHTLGKESVGPDLAYIGKRRDFDWLKLFINNSSSMIKGGVKYMNNDSTAMQISPGEGYACCLYNKYNKAEMTAFVTYTDKDIKALCDYFTDESKRLKLPYPKDETYINFQKCKTYNTLIASLNAQKNMLKNKRIDINTDNSPFIKQVNRSMKVMQMPDDAALINSADRKLLIRTAYQQSEYYQIEINSFGWYNIDMLTKNAPGLVASNLIVHVDTSFINTFNIYFVLPDMNVHARGGLLKNKNDTYGFYEDNGNIKLPQGKTAHVYLVGEKKGQLIYAAATFTTGTLNTISLSPAVISKEAFNLKIKELLNTEGISVEAKDSKHAASLRKIDFSLNELEEKIKAAELLTPKDCNCSCSTYEENVVDTIITVNAGGEKQKIDAF</sequence>
<dbReference type="GO" id="GO:0020037">
    <property type="term" value="F:heme binding"/>
    <property type="evidence" value="ECO:0007669"/>
    <property type="project" value="InterPro"/>
</dbReference>
<keyword evidence="2 4" id="KW-0479">Metal-binding</keyword>
<evidence type="ECO:0000256" key="4">
    <source>
        <dbReference type="PROSITE-ProRule" id="PRU00433"/>
    </source>
</evidence>
<accession>A0A6N4STS1</accession>
<dbReference type="Pfam" id="PF00034">
    <property type="entry name" value="Cytochrom_C"/>
    <property type="match status" value="1"/>
</dbReference>
<organism evidence="7 8">
    <name type="scientific">Cytophaga hutchinsonii (strain ATCC 33406 / DSM 1761 / CIP 103989 / NBRC 15051 / NCIMB 9469 / D465)</name>
    <dbReference type="NCBI Taxonomy" id="269798"/>
    <lineage>
        <taxon>Bacteria</taxon>
        <taxon>Pseudomonadati</taxon>
        <taxon>Bacteroidota</taxon>
        <taxon>Cytophagia</taxon>
        <taxon>Cytophagales</taxon>
        <taxon>Cytophagaceae</taxon>
        <taxon>Cytophaga</taxon>
    </lineage>
</organism>
<keyword evidence="3 4" id="KW-0408">Iron</keyword>
<evidence type="ECO:0000259" key="6">
    <source>
        <dbReference type="PROSITE" id="PS51007"/>
    </source>
</evidence>
<keyword evidence="5" id="KW-1133">Transmembrane helix</keyword>
<keyword evidence="8" id="KW-1185">Reference proteome</keyword>
<feature type="transmembrane region" description="Helical" evidence="5">
    <location>
        <begin position="17"/>
        <end position="36"/>
    </location>
</feature>
<evidence type="ECO:0000256" key="1">
    <source>
        <dbReference type="ARBA" id="ARBA00022617"/>
    </source>
</evidence>
<name>A0A6N4STS1_CYTH3</name>
<evidence type="ECO:0000256" key="3">
    <source>
        <dbReference type="ARBA" id="ARBA00023004"/>
    </source>
</evidence>
<keyword evidence="5" id="KW-0812">Transmembrane</keyword>
<evidence type="ECO:0000256" key="2">
    <source>
        <dbReference type="ARBA" id="ARBA00022723"/>
    </source>
</evidence>
<dbReference type="EMBL" id="CP000383">
    <property type="protein sequence ID" value="ABG59826.1"/>
    <property type="molecule type" value="Genomic_DNA"/>
</dbReference>
<dbReference type="KEGG" id="chu:CHU_2573"/>
<dbReference type="GO" id="GO:0046872">
    <property type="term" value="F:metal ion binding"/>
    <property type="evidence" value="ECO:0007669"/>
    <property type="project" value="UniProtKB-KW"/>
</dbReference>
<dbReference type="AlphaFoldDB" id="A0A6N4STS1"/>
<dbReference type="Gene3D" id="1.10.760.10">
    <property type="entry name" value="Cytochrome c-like domain"/>
    <property type="match status" value="1"/>
</dbReference>
<dbReference type="Proteomes" id="UP000001822">
    <property type="component" value="Chromosome"/>
</dbReference>
<feature type="domain" description="Cytochrome c" evidence="6">
    <location>
        <begin position="195"/>
        <end position="303"/>
    </location>
</feature>
<keyword evidence="5" id="KW-0472">Membrane</keyword>
<dbReference type="GO" id="GO:0009055">
    <property type="term" value="F:electron transfer activity"/>
    <property type="evidence" value="ECO:0007669"/>
    <property type="project" value="InterPro"/>
</dbReference>
<gene>
    <name evidence="7" type="ordered locus">CHU_2573</name>
</gene>
<reference evidence="7 8" key="1">
    <citation type="journal article" date="2007" name="Appl. Environ. Microbiol.">
        <title>Genome sequence of the cellulolytic gliding bacterium Cytophaga hutchinsonii.</title>
        <authorList>
            <person name="Xie G."/>
            <person name="Bruce D.C."/>
            <person name="Challacombe J.F."/>
            <person name="Chertkov O."/>
            <person name="Detter J.C."/>
            <person name="Gilna P."/>
            <person name="Han C.S."/>
            <person name="Lucas S."/>
            <person name="Misra M."/>
            <person name="Myers G.L."/>
            <person name="Richardson P."/>
            <person name="Tapia R."/>
            <person name="Thayer N."/>
            <person name="Thompson L.S."/>
            <person name="Brettin T.S."/>
            <person name="Henrissat B."/>
            <person name="Wilson D.B."/>
            <person name="McBride M.J."/>
        </authorList>
    </citation>
    <scope>NUCLEOTIDE SEQUENCE [LARGE SCALE GENOMIC DNA]</scope>
    <source>
        <strain evidence="8">ATCC 33406 / DSM 1761 / CIP 103989 / NBRC 15051 / NCIMB 9469 / D465</strain>
    </source>
</reference>
<protein>
    <recommendedName>
        <fullName evidence="6">Cytochrome c domain-containing protein</fullName>
    </recommendedName>
</protein>